<dbReference type="NCBIfam" id="TIGR00443">
    <property type="entry name" value="hisZ_biosyn_reg"/>
    <property type="match status" value="1"/>
</dbReference>
<keyword evidence="13" id="KW-1185">Reference proteome</keyword>
<dbReference type="GO" id="GO:0005737">
    <property type="term" value="C:cytoplasm"/>
    <property type="evidence" value="ECO:0007669"/>
    <property type="project" value="UniProtKB-SubCell"/>
</dbReference>
<evidence type="ECO:0000256" key="4">
    <source>
        <dbReference type="ARBA" id="ARBA00011496"/>
    </source>
</evidence>
<evidence type="ECO:0000256" key="2">
    <source>
        <dbReference type="ARBA" id="ARBA00004667"/>
    </source>
</evidence>
<dbReference type="GO" id="GO:0000105">
    <property type="term" value="P:L-histidine biosynthetic process"/>
    <property type="evidence" value="ECO:0007669"/>
    <property type="project" value="UniProtKB-UniRule"/>
</dbReference>
<dbReference type="KEGG" id="pmx:PERMA_0344"/>
<dbReference type="STRING" id="123214.PERMA_0344"/>
<feature type="binding site" evidence="10">
    <location>
        <position position="108"/>
    </location>
    <ligand>
        <name>L-histidine</name>
        <dbReference type="ChEBI" id="CHEBI:57595"/>
    </ligand>
</feature>
<evidence type="ECO:0000256" key="10">
    <source>
        <dbReference type="PIRSR" id="PIRSR001549-1"/>
    </source>
</evidence>
<feature type="binding site" evidence="10">
    <location>
        <position position="122"/>
    </location>
    <ligand>
        <name>L-histidine</name>
        <dbReference type="ChEBI" id="CHEBI:57595"/>
    </ligand>
</feature>
<comment type="function">
    <text evidence="8 9">Required for the first step of histidine biosynthesis. May allow the feedback regulation of ATP phosphoribosyltransferase activity by histidine.</text>
</comment>
<dbReference type="PANTHER" id="PTHR43707">
    <property type="entry name" value="HISTIDYL-TRNA SYNTHETASE"/>
    <property type="match status" value="1"/>
</dbReference>
<protein>
    <recommendedName>
        <fullName evidence="6 9">ATP phosphoribosyltransferase regulatory subunit</fullName>
    </recommendedName>
</protein>
<evidence type="ECO:0000256" key="1">
    <source>
        <dbReference type="ARBA" id="ARBA00004496"/>
    </source>
</evidence>
<comment type="subunit">
    <text evidence="5">Homodimer.</text>
</comment>
<feature type="domain" description="Aminoacyl-transfer RNA synthetases class-II family profile" evidence="11">
    <location>
        <begin position="6"/>
        <end position="108"/>
    </location>
</feature>
<dbReference type="InterPro" id="IPR004516">
    <property type="entry name" value="HisRS/HisZ"/>
</dbReference>
<feature type="binding site" evidence="10">
    <location>
        <begin position="272"/>
        <end position="273"/>
    </location>
    <ligand>
        <name>L-histidine</name>
        <dbReference type="ChEBI" id="CHEBI:57595"/>
    </ligand>
</feature>
<feature type="binding site" evidence="10">
    <location>
        <position position="126"/>
    </location>
    <ligand>
        <name>L-histidine</name>
        <dbReference type="ChEBI" id="CHEBI:57595"/>
    </ligand>
</feature>
<evidence type="ECO:0000256" key="9">
    <source>
        <dbReference type="HAMAP-Rule" id="MF_00125"/>
    </source>
</evidence>
<dbReference type="InterPro" id="IPR045864">
    <property type="entry name" value="aa-tRNA-synth_II/BPL/LPL"/>
</dbReference>
<keyword evidence="12" id="KW-0030">Aminoacyl-tRNA synthetase</keyword>
<comment type="subcellular location">
    <subcellularLocation>
        <location evidence="1 9">Cytoplasm</location>
    </subcellularLocation>
</comment>
<dbReference type="AlphaFoldDB" id="C0QTX2"/>
<dbReference type="HAMAP" id="MF_00125">
    <property type="entry name" value="HisZ"/>
    <property type="match status" value="1"/>
</dbReference>
<organism evidence="12 13">
    <name type="scientific">Persephonella marina (strain DSM 14350 / EX-H1)</name>
    <dbReference type="NCBI Taxonomy" id="123214"/>
    <lineage>
        <taxon>Bacteria</taxon>
        <taxon>Pseudomonadati</taxon>
        <taxon>Aquificota</taxon>
        <taxon>Aquificia</taxon>
        <taxon>Aquificales</taxon>
        <taxon>Hydrogenothermaceae</taxon>
        <taxon>Persephonella</taxon>
    </lineage>
</organism>
<evidence type="ECO:0000256" key="8">
    <source>
        <dbReference type="ARBA" id="ARBA00025246"/>
    </source>
</evidence>
<comment type="similarity">
    <text evidence="3 9">Belongs to the class-II aminoacyl-tRNA synthetase family. HisZ subfamily.</text>
</comment>
<evidence type="ECO:0000256" key="3">
    <source>
        <dbReference type="ARBA" id="ARBA00005539"/>
    </source>
</evidence>
<keyword evidence="7 9" id="KW-0963">Cytoplasm</keyword>
<name>C0QTX2_PERMH</name>
<keyword evidence="9" id="KW-0368">Histidine biosynthesis</keyword>
<dbReference type="Pfam" id="PF13393">
    <property type="entry name" value="tRNA-synt_His"/>
    <property type="match status" value="1"/>
</dbReference>
<dbReference type="HOGENOM" id="CLU_025113_0_3_0"/>
<dbReference type="UniPathway" id="UPA00031">
    <property type="reaction ID" value="UER00006"/>
</dbReference>
<dbReference type="EMBL" id="CP001230">
    <property type="protein sequence ID" value="ACO04177.1"/>
    <property type="molecule type" value="Genomic_DNA"/>
</dbReference>
<accession>C0QTX2</accession>
<dbReference type="InterPro" id="IPR004517">
    <property type="entry name" value="HisZ"/>
</dbReference>
<dbReference type="InterPro" id="IPR041715">
    <property type="entry name" value="HisRS-like_core"/>
</dbReference>
<dbReference type="Proteomes" id="UP000001366">
    <property type="component" value="Chromosome"/>
</dbReference>
<dbReference type="PROSITE" id="PS50862">
    <property type="entry name" value="AA_TRNA_LIGASE_II"/>
    <property type="match status" value="1"/>
</dbReference>
<comment type="subunit">
    <text evidence="4 9">Heteromultimer composed of HisG and HisZ subunits.</text>
</comment>
<evidence type="ECO:0000256" key="6">
    <source>
        <dbReference type="ARBA" id="ARBA00020397"/>
    </source>
</evidence>
<dbReference type="SUPFAM" id="SSF55681">
    <property type="entry name" value="Class II aaRS and biotin synthetases"/>
    <property type="match status" value="1"/>
</dbReference>
<dbReference type="eggNOG" id="COG3705">
    <property type="taxonomic scope" value="Bacteria"/>
</dbReference>
<comment type="miscellaneous">
    <text evidence="9">This function is generally fulfilled by the C-terminal part of HisG, which is missing in some bacteria such as this one.</text>
</comment>
<evidence type="ECO:0000256" key="5">
    <source>
        <dbReference type="ARBA" id="ARBA00011738"/>
    </source>
</evidence>
<evidence type="ECO:0000313" key="12">
    <source>
        <dbReference type="EMBL" id="ACO04177.1"/>
    </source>
</evidence>
<keyword evidence="12" id="KW-0436">Ligase</keyword>
<dbReference type="GO" id="GO:0006427">
    <property type="term" value="P:histidyl-tRNA aminoacylation"/>
    <property type="evidence" value="ECO:0007669"/>
    <property type="project" value="TreeGrafter"/>
</dbReference>
<keyword evidence="9" id="KW-0028">Amino-acid biosynthesis</keyword>
<sequence>MNIDIPAGVRVYNRIETSQIKYIQDRISEIFERWGYEEITLPSFEFFSVHSRGFGEEIENRAFKFIDRNSGEILTLRADFTSQIARYFASLKKKTVPKRYYYSGDIFRYVIPKADRLWERKQMGVELIGVKELEADAEVIAVAVQSLENLGIKNYQIDINNVKIFDTVKDLLGLDRESFITFMDYVRKREVYSIERFISDFDVEDRLKEFVVRIPEIQGDITVIQNLKEELKDFPELIKSLESIEKVYNILSDYGISDRVIFDIGEPKEFSYYTGIVFEIFIRDYSRPIGQGGRYDSLISKYDGNIPATGFAFDLLNIWEYMKLSGRIHEIKKKDFFIIDLTREKRSAYRIGKILREKGYSVGRDIVKREFKKSLEFAFEEGYSKAIVIGLDSTEKDIYIYSSMDSFEKLNLEEFLRKI</sequence>
<dbReference type="PaxDb" id="123214-PERMA_0344"/>
<dbReference type="CDD" id="cd00773">
    <property type="entry name" value="HisRS-like_core"/>
    <property type="match status" value="1"/>
</dbReference>
<evidence type="ECO:0000256" key="7">
    <source>
        <dbReference type="ARBA" id="ARBA00022490"/>
    </source>
</evidence>
<reference evidence="12 13" key="1">
    <citation type="journal article" date="2009" name="J. Bacteriol.">
        <title>Complete and draft genome sequences of six members of the Aquificales.</title>
        <authorList>
            <person name="Reysenbach A.L."/>
            <person name="Hamamura N."/>
            <person name="Podar M."/>
            <person name="Griffiths E."/>
            <person name="Ferreira S."/>
            <person name="Hochstein R."/>
            <person name="Heidelberg J."/>
            <person name="Johnson J."/>
            <person name="Mead D."/>
            <person name="Pohorille A."/>
            <person name="Sarmiento M."/>
            <person name="Schweighofer K."/>
            <person name="Seshadri R."/>
            <person name="Voytek M.A."/>
        </authorList>
    </citation>
    <scope>NUCLEOTIDE SEQUENCE [LARGE SCALE GENOMIC DNA]</scope>
    <source>
        <strain evidence="13">DSM 14350 / EX-H1</strain>
    </source>
</reference>
<gene>
    <name evidence="9" type="primary">hisZ</name>
    <name evidence="12" type="ordered locus">PERMA_0344</name>
</gene>
<evidence type="ECO:0000259" key="11">
    <source>
        <dbReference type="PROSITE" id="PS50862"/>
    </source>
</evidence>
<comment type="pathway">
    <text evidence="2 9">Amino-acid biosynthesis; L-histidine biosynthesis; L-histidine from 5-phospho-alpha-D-ribose 1-diphosphate: step 1/9.</text>
</comment>
<dbReference type="Gene3D" id="3.30.930.10">
    <property type="entry name" value="Bira Bifunctional Protein, Domain 2"/>
    <property type="match status" value="1"/>
</dbReference>
<dbReference type="GO" id="GO:0004821">
    <property type="term" value="F:histidine-tRNA ligase activity"/>
    <property type="evidence" value="ECO:0007669"/>
    <property type="project" value="TreeGrafter"/>
</dbReference>
<dbReference type="PANTHER" id="PTHR43707:SF1">
    <property type="entry name" value="HISTIDINE--TRNA LIGASE, MITOCHONDRIAL-RELATED"/>
    <property type="match status" value="1"/>
</dbReference>
<evidence type="ECO:0000313" key="13">
    <source>
        <dbReference type="Proteomes" id="UP000001366"/>
    </source>
</evidence>
<feature type="binding site" evidence="10">
    <location>
        <begin position="79"/>
        <end position="81"/>
    </location>
    <ligand>
        <name>L-histidine</name>
        <dbReference type="ChEBI" id="CHEBI:57595"/>
    </ligand>
</feature>
<dbReference type="PIRSF" id="PIRSF001549">
    <property type="entry name" value="His-tRNA_synth"/>
    <property type="match status" value="1"/>
</dbReference>
<proteinExistence type="inferred from homology"/>
<dbReference type="InterPro" id="IPR006195">
    <property type="entry name" value="aa-tRNA-synth_II"/>
</dbReference>